<accession>A0AAF0IXD4</accession>
<keyword evidence="7 9" id="KW-0413">Isomerase</keyword>
<dbReference type="FunFam" id="1.10.287.370:FF:000004">
    <property type="entry name" value="Probable prefoldin subunit 5"/>
    <property type="match status" value="1"/>
</dbReference>
<dbReference type="PRINTS" id="PR00153">
    <property type="entry name" value="CSAPPISMRASE"/>
</dbReference>
<evidence type="ECO:0000256" key="2">
    <source>
        <dbReference type="ARBA" id="ARBA00002388"/>
    </source>
</evidence>
<evidence type="ECO:0000256" key="5">
    <source>
        <dbReference type="ARBA" id="ARBA00023110"/>
    </source>
</evidence>
<keyword evidence="10" id="KW-1185">Reference proteome</keyword>
<keyword evidence="5" id="KW-0697">Rotamase</keyword>
<dbReference type="AlphaFoldDB" id="A0AAF0IXD4"/>
<evidence type="ECO:0000256" key="7">
    <source>
        <dbReference type="ARBA" id="ARBA00023235"/>
    </source>
</evidence>
<reference evidence="9" key="1">
    <citation type="submission" date="2023-03" db="EMBL/GenBank/DDBJ databases">
        <title>Mating type loci evolution in Malassezia.</title>
        <authorList>
            <person name="Coelho M.A."/>
        </authorList>
    </citation>
    <scope>NUCLEOTIDE SEQUENCE</scope>
    <source>
        <strain evidence="9">CBS 12830</strain>
    </source>
</reference>
<dbReference type="InterPro" id="IPR029000">
    <property type="entry name" value="Cyclophilin-like_dom_sf"/>
</dbReference>
<evidence type="ECO:0000256" key="3">
    <source>
        <dbReference type="ARBA" id="ARBA00010048"/>
    </source>
</evidence>
<dbReference type="InterPro" id="IPR019734">
    <property type="entry name" value="TPR_rpt"/>
</dbReference>
<keyword evidence="6" id="KW-0143">Chaperone</keyword>
<evidence type="ECO:0000313" key="10">
    <source>
        <dbReference type="Proteomes" id="UP001214415"/>
    </source>
</evidence>
<name>A0AAF0IXD4_9BASI</name>
<dbReference type="SUPFAM" id="SSF48452">
    <property type="entry name" value="TPR-like"/>
    <property type="match status" value="1"/>
</dbReference>
<dbReference type="GO" id="GO:0006457">
    <property type="term" value="P:protein folding"/>
    <property type="evidence" value="ECO:0007669"/>
    <property type="project" value="InterPro"/>
</dbReference>
<dbReference type="Gene3D" id="1.25.40.10">
    <property type="entry name" value="Tetratricopeptide repeat domain"/>
    <property type="match status" value="1"/>
</dbReference>
<dbReference type="InterPro" id="IPR002130">
    <property type="entry name" value="Cyclophilin-type_PPIase_dom"/>
</dbReference>
<dbReference type="InterPro" id="IPR020892">
    <property type="entry name" value="Cyclophilin-type_PPIase_CS"/>
</dbReference>
<dbReference type="NCBIfam" id="TIGR00293">
    <property type="entry name" value="prefoldin subunit alpha"/>
    <property type="match status" value="1"/>
</dbReference>
<dbReference type="InterPro" id="IPR011990">
    <property type="entry name" value="TPR-like_helical_dom_sf"/>
</dbReference>
<dbReference type="InterPro" id="IPR004127">
    <property type="entry name" value="Prefoldin_subunit_alpha"/>
</dbReference>
<dbReference type="PANTHER" id="PTHR11071:SF561">
    <property type="entry name" value="PEPTIDYL-PROLYL CIS-TRANS ISOMERASE D-RELATED"/>
    <property type="match status" value="1"/>
</dbReference>
<sequence length="542" mass="59829">MTSTQPQQVDVGSLNVPQLLDVRKQLELEMKQFTTMFGQLKLAQTRFQSCLESVDEVRPENQGKTSLLPLTASLYVPGRLSDPDKVIVDVGTGYFVEKSRAEARKLYQEKIDYVVKNMEQLQDTIHRKQDNLRVVGELLQVGLEDLRRLHIGTAEPATGDRGADLDIEFCGGAPPSREGGHRIVLELFKDKVPKTAENFRALCTGEKGTGKAGVPLSFKNSLFHRVIPHFMIQGGDFTNFNGTGGESIYGEKFEDENLEGKHDEPFLLSMANAGPNTNGSQFFITTVPTPHLNGKHVVFGKVLKGRDVVRHIEQSPTGANDRPQEDIKIADCGEFSAEQLADTTFDFGIKPDETGDPYEPYPEDSTLPLEEKPESALEVAKALKDIGAKLVAKGQWGLAREKYEKALRYLFVNPHLPESTNEALVTEYRGLRTPLQLNAALCALKTQPAMAEQAEALTTQVIERASESGPGAPSEAELAKAHFRRALAYSGMKRDDDAKAELDTALRYAPGDAGIAQEKAAVERRRQARIAKQRAAYSKMFS</sequence>
<comment type="similarity">
    <text evidence="3">Belongs to the prefoldin subunit alpha family.</text>
</comment>
<dbReference type="SUPFAM" id="SSF46579">
    <property type="entry name" value="Prefoldin"/>
    <property type="match status" value="1"/>
</dbReference>
<dbReference type="Gene3D" id="1.10.287.370">
    <property type="match status" value="1"/>
</dbReference>
<dbReference type="Pfam" id="PF00160">
    <property type="entry name" value="Pro_isomerase"/>
    <property type="match status" value="1"/>
</dbReference>
<proteinExistence type="inferred from homology"/>
<dbReference type="PROSITE" id="PS00170">
    <property type="entry name" value="CSA_PPIASE_1"/>
    <property type="match status" value="1"/>
</dbReference>
<dbReference type="GO" id="GO:0005737">
    <property type="term" value="C:cytoplasm"/>
    <property type="evidence" value="ECO:0007669"/>
    <property type="project" value="TreeGrafter"/>
</dbReference>
<dbReference type="EMBL" id="CP119900">
    <property type="protein sequence ID" value="WFD21759.1"/>
    <property type="molecule type" value="Genomic_DNA"/>
</dbReference>
<dbReference type="Pfam" id="PF02996">
    <property type="entry name" value="Prefoldin"/>
    <property type="match status" value="1"/>
</dbReference>
<evidence type="ECO:0000256" key="4">
    <source>
        <dbReference type="ARBA" id="ARBA00013194"/>
    </source>
</evidence>
<dbReference type="InterPro" id="IPR009053">
    <property type="entry name" value="Prefoldin"/>
</dbReference>
<dbReference type="Proteomes" id="UP001214415">
    <property type="component" value="Chromosome 1"/>
</dbReference>
<feature type="domain" description="PPIase cyclophilin-type" evidence="8">
    <location>
        <begin position="182"/>
        <end position="334"/>
    </location>
</feature>
<dbReference type="PANTHER" id="PTHR11071">
    <property type="entry name" value="PEPTIDYL-PROLYL CIS-TRANS ISOMERASE"/>
    <property type="match status" value="1"/>
</dbReference>
<dbReference type="GO" id="GO:0003755">
    <property type="term" value="F:peptidyl-prolyl cis-trans isomerase activity"/>
    <property type="evidence" value="ECO:0007669"/>
    <property type="project" value="UniProtKB-KW"/>
</dbReference>
<dbReference type="SMART" id="SM00028">
    <property type="entry name" value="TPR"/>
    <property type="match status" value="2"/>
</dbReference>
<comment type="function">
    <text evidence="2">PPIases accelerate the folding of proteins. It catalyzes the cis-trans isomerization of proline imidic peptide bonds in oligopeptides.</text>
</comment>
<evidence type="ECO:0000256" key="6">
    <source>
        <dbReference type="ARBA" id="ARBA00023186"/>
    </source>
</evidence>
<dbReference type="PROSITE" id="PS50072">
    <property type="entry name" value="CSA_PPIASE_2"/>
    <property type="match status" value="1"/>
</dbReference>
<dbReference type="SUPFAM" id="SSF50891">
    <property type="entry name" value="Cyclophilin-like"/>
    <property type="match status" value="1"/>
</dbReference>
<dbReference type="CDD" id="cd01926">
    <property type="entry name" value="cyclophilin_ABH_like"/>
    <property type="match status" value="1"/>
</dbReference>
<dbReference type="CDD" id="cd23157">
    <property type="entry name" value="Prefoldin_5"/>
    <property type="match status" value="1"/>
</dbReference>
<dbReference type="EC" id="5.2.1.8" evidence="4"/>
<evidence type="ECO:0000259" key="8">
    <source>
        <dbReference type="PROSITE" id="PS50072"/>
    </source>
</evidence>
<gene>
    <name evidence="9" type="primary">CPR6</name>
    <name evidence="9" type="ORF">MEQU1_000415</name>
</gene>
<evidence type="ECO:0000313" key="9">
    <source>
        <dbReference type="EMBL" id="WFD21759.1"/>
    </source>
</evidence>
<comment type="catalytic activity">
    <reaction evidence="1">
        <text>[protein]-peptidylproline (omega=180) = [protein]-peptidylproline (omega=0)</text>
        <dbReference type="Rhea" id="RHEA:16237"/>
        <dbReference type="Rhea" id="RHEA-COMP:10747"/>
        <dbReference type="Rhea" id="RHEA-COMP:10748"/>
        <dbReference type="ChEBI" id="CHEBI:83833"/>
        <dbReference type="ChEBI" id="CHEBI:83834"/>
        <dbReference type="EC" id="5.2.1.8"/>
    </reaction>
</comment>
<evidence type="ECO:0000256" key="1">
    <source>
        <dbReference type="ARBA" id="ARBA00000971"/>
    </source>
</evidence>
<dbReference type="GO" id="GO:0016018">
    <property type="term" value="F:cyclosporin A binding"/>
    <property type="evidence" value="ECO:0007669"/>
    <property type="project" value="TreeGrafter"/>
</dbReference>
<dbReference type="Gene3D" id="2.40.100.10">
    <property type="entry name" value="Cyclophilin-like"/>
    <property type="match status" value="1"/>
</dbReference>
<dbReference type="FunFam" id="2.40.100.10:FF:000025">
    <property type="entry name" value="Peptidyl-prolyl cis-trans isomerase CYP19-2"/>
    <property type="match status" value="1"/>
</dbReference>
<protein>
    <recommendedName>
        <fullName evidence="4">peptidylprolyl isomerase</fullName>
        <ecNumber evidence="4">5.2.1.8</ecNumber>
    </recommendedName>
</protein>
<organism evidence="9 10">
    <name type="scientific">Malassezia equina</name>
    <dbReference type="NCBI Taxonomy" id="1381935"/>
    <lineage>
        <taxon>Eukaryota</taxon>
        <taxon>Fungi</taxon>
        <taxon>Dikarya</taxon>
        <taxon>Basidiomycota</taxon>
        <taxon>Ustilaginomycotina</taxon>
        <taxon>Malasseziomycetes</taxon>
        <taxon>Malasseziales</taxon>
        <taxon>Malasseziaceae</taxon>
        <taxon>Malassezia</taxon>
    </lineage>
</organism>